<accession>A0A1B6IMK6</accession>
<feature type="non-terminal residue" evidence="1">
    <location>
        <position position="1"/>
    </location>
</feature>
<reference evidence="1" key="1">
    <citation type="submission" date="2015-11" db="EMBL/GenBank/DDBJ databases">
        <title>De novo transcriptome assembly of four potential Pierce s Disease insect vectors from Arizona vineyards.</title>
        <authorList>
            <person name="Tassone E.E."/>
        </authorList>
    </citation>
    <scope>NUCLEOTIDE SEQUENCE</scope>
</reference>
<sequence>LHQLLILSQNQTMDQCLPLGQFINILTLDQTMVLNLDHGQNHFHILNRDLFSILSLVLMQGQCQDQCLYLTLALNQGKCLTRSPLVQCQVLNLSSALNQDKCLTRNRLVQCQVPNLTSVLYQDKYLTRSRLAQCQVLNLTLGLNRDKCLTSNPLVQCQVHNQYQTSDQLKDNGLVLNQVDQVRVSLTMVPLLDLGKVLNLTQTLTVTIHSQDQGLGH</sequence>
<gene>
    <name evidence="1" type="ORF">g.22269</name>
</gene>
<name>A0A1B6IMK6_9HEMI</name>
<proteinExistence type="predicted"/>
<organism evidence="1">
    <name type="scientific">Homalodisca liturata</name>
    <dbReference type="NCBI Taxonomy" id="320908"/>
    <lineage>
        <taxon>Eukaryota</taxon>
        <taxon>Metazoa</taxon>
        <taxon>Ecdysozoa</taxon>
        <taxon>Arthropoda</taxon>
        <taxon>Hexapoda</taxon>
        <taxon>Insecta</taxon>
        <taxon>Pterygota</taxon>
        <taxon>Neoptera</taxon>
        <taxon>Paraneoptera</taxon>
        <taxon>Hemiptera</taxon>
        <taxon>Auchenorrhyncha</taxon>
        <taxon>Membracoidea</taxon>
        <taxon>Cicadellidae</taxon>
        <taxon>Cicadellinae</taxon>
        <taxon>Proconiini</taxon>
        <taxon>Homalodisca</taxon>
    </lineage>
</organism>
<dbReference type="AlphaFoldDB" id="A0A1B6IMK6"/>
<dbReference type="EMBL" id="GECU01019567">
    <property type="protein sequence ID" value="JAS88139.1"/>
    <property type="molecule type" value="Transcribed_RNA"/>
</dbReference>
<protein>
    <submittedName>
        <fullName evidence="1">Uncharacterized protein</fullName>
    </submittedName>
</protein>
<evidence type="ECO:0000313" key="1">
    <source>
        <dbReference type="EMBL" id="JAS88139.1"/>
    </source>
</evidence>